<protein>
    <submittedName>
        <fullName evidence="7">Molybdopterin-dependent oxidoreductase</fullName>
    </submittedName>
</protein>
<dbReference type="InterPro" id="IPR036374">
    <property type="entry name" value="OxRdtase_Mopterin-bd_sf"/>
</dbReference>
<evidence type="ECO:0000256" key="3">
    <source>
        <dbReference type="ARBA" id="ARBA00022723"/>
    </source>
</evidence>
<evidence type="ECO:0000256" key="1">
    <source>
        <dbReference type="ARBA" id="ARBA00001924"/>
    </source>
</evidence>
<keyword evidence="8" id="KW-1185">Reference proteome</keyword>
<keyword evidence="3" id="KW-0479">Metal-binding</keyword>
<reference evidence="8" key="1">
    <citation type="journal article" date="2019" name="Int. J. Syst. Evol. Microbiol.">
        <title>The Global Catalogue of Microorganisms (GCM) 10K type strain sequencing project: providing services to taxonomists for standard genome sequencing and annotation.</title>
        <authorList>
            <consortium name="The Broad Institute Genomics Platform"/>
            <consortium name="The Broad Institute Genome Sequencing Center for Infectious Disease"/>
            <person name="Wu L."/>
            <person name="Ma J."/>
        </authorList>
    </citation>
    <scope>NUCLEOTIDE SEQUENCE [LARGE SCALE GENOMIC DNA]</scope>
    <source>
        <strain evidence="8">KCTC 42739</strain>
    </source>
</reference>
<dbReference type="Proteomes" id="UP001595713">
    <property type="component" value="Unassembled WGS sequence"/>
</dbReference>
<dbReference type="SUPFAM" id="SSF81296">
    <property type="entry name" value="E set domains"/>
    <property type="match status" value="1"/>
</dbReference>
<comment type="cofactor">
    <cofactor evidence="1">
        <name>Mo-molybdopterin</name>
        <dbReference type="ChEBI" id="CHEBI:71302"/>
    </cofactor>
</comment>
<dbReference type="PRINTS" id="PR00407">
    <property type="entry name" value="EUMOPTERIN"/>
</dbReference>
<dbReference type="InterPro" id="IPR000572">
    <property type="entry name" value="OxRdtase_Mopterin-bd_dom"/>
</dbReference>
<evidence type="ECO:0000259" key="5">
    <source>
        <dbReference type="Pfam" id="PF00174"/>
    </source>
</evidence>
<dbReference type="InterPro" id="IPR006311">
    <property type="entry name" value="TAT_signal"/>
</dbReference>
<organism evidence="7 8">
    <name type="scientific">Sphingomonas hylomeconis</name>
    <dbReference type="NCBI Taxonomy" id="1395958"/>
    <lineage>
        <taxon>Bacteria</taxon>
        <taxon>Pseudomonadati</taxon>
        <taxon>Pseudomonadota</taxon>
        <taxon>Alphaproteobacteria</taxon>
        <taxon>Sphingomonadales</taxon>
        <taxon>Sphingomonadaceae</taxon>
        <taxon>Sphingomonas</taxon>
    </lineage>
</organism>
<feature type="domain" description="Moybdenum cofactor oxidoreductase dimerisation" evidence="6">
    <location>
        <begin position="302"/>
        <end position="402"/>
    </location>
</feature>
<accession>A0ABV7SZS0</accession>
<dbReference type="RefSeq" id="WP_380817442.1">
    <property type="nucleotide sequence ID" value="NZ_JBHRXP010000014.1"/>
</dbReference>
<evidence type="ECO:0000313" key="7">
    <source>
        <dbReference type="EMBL" id="MFC3582230.1"/>
    </source>
</evidence>
<proteinExistence type="predicted"/>
<dbReference type="Gene3D" id="2.60.40.650">
    <property type="match status" value="1"/>
</dbReference>
<dbReference type="SUPFAM" id="SSF56524">
    <property type="entry name" value="Oxidoreductase molybdopterin-binding domain"/>
    <property type="match status" value="1"/>
</dbReference>
<dbReference type="InterPro" id="IPR005066">
    <property type="entry name" value="MoCF_OxRdtse_dimer"/>
</dbReference>
<name>A0ABV7SZS0_9SPHN</name>
<comment type="caution">
    <text evidence="7">The sequence shown here is derived from an EMBL/GenBank/DDBJ whole genome shotgun (WGS) entry which is preliminary data.</text>
</comment>
<dbReference type="Pfam" id="PF03404">
    <property type="entry name" value="Mo-co_dimer"/>
    <property type="match status" value="1"/>
</dbReference>
<keyword evidence="4" id="KW-0560">Oxidoreductase</keyword>
<evidence type="ECO:0000259" key="6">
    <source>
        <dbReference type="Pfam" id="PF03404"/>
    </source>
</evidence>
<keyword evidence="2" id="KW-0500">Molybdenum</keyword>
<evidence type="ECO:0000313" key="8">
    <source>
        <dbReference type="Proteomes" id="UP001595713"/>
    </source>
</evidence>
<dbReference type="Gene3D" id="3.90.420.10">
    <property type="entry name" value="Oxidoreductase, molybdopterin-binding domain"/>
    <property type="match status" value="1"/>
</dbReference>
<dbReference type="PANTHER" id="PTHR19372">
    <property type="entry name" value="SULFITE REDUCTASE"/>
    <property type="match status" value="1"/>
</dbReference>
<dbReference type="EMBL" id="JBHRXP010000014">
    <property type="protein sequence ID" value="MFC3582230.1"/>
    <property type="molecule type" value="Genomic_DNA"/>
</dbReference>
<dbReference type="PANTHER" id="PTHR19372:SF7">
    <property type="entry name" value="SULFITE OXIDASE, MITOCHONDRIAL"/>
    <property type="match status" value="1"/>
</dbReference>
<feature type="domain" description="Oxidoreductase molybdopterin-binding" evidence="5">
    <location>
        <begin position="100"/>
        <end position="270"/>
    </location>
</feature>
<sequence length="414" mass="44877">MLVDSLDMKLAQATNRRRFLAEAAIGSGALIAAPALAQSMVDLHLPGGPSERPMTSAFPGKGNMILQRIHPPLLETPMSVFNGDVFTPNDQFFVRWHWADIPTAIDVEAFRIKVHGAVTRPLSISLAQLLKLPRVELAAINQCSGNSRALFQPPVAGAQWRHGAMGNAKWLGVRLRDVLDIAGVKPGAVAVRFGALDQPVVAGGPDFAKSLSIDHARDGEVMLAFGMNGEQMPLLNGFPVRLIVPGWYSTYWVKMLNDIEVLAAPDDGYWMAKAYKIPDTPGANVRPGQKDFPAVPINRMIPRSWVTSLDEGQAIAFDRSIPLGGIAMGGDCGVAKVDVSTDNGKTWYKTTLGPDHGKYSFRRWDAQVPLSHAGPTRLMSRCWNTAGLAQPMTPIWNPGGFMRGNIETTNIVVG</sequence>
<evidence type="ECO:0000256" key="2">
    <source>
        <dbReference type="ARBA" id="ARBA00022505"/>
    </source>
</evidence>
<dbReference type="InterPro" id="IPR008335">
    <property type="entry name" value="Mopterin_OxRdtase_euk"/>
</dbReference>
<dbReference type="InterPro" id="IPR014756">
    <property type="entry name" value="Ig_E-set"/>
</dbReference>
<dbReference type="PROSITE" id="PS51318">
    <property type="entry name" value="TAT"/>
    <property type="match status" value="1"/>
</dbReference>
<dbReference type="Pfam" id="PF00174">
    <property type="entry name" value="Oxidored_molyb"/>
    <property type="match status" value="1"/>
</dbReference>
<gene>
    <name evidence="7" type="ORF">ACFONA_18855</name>
</gene>
<evidence type="ECO:0000256" key="4">
    <source>
        <dbReference type="ARBA" id="ARBA00023002"/>
    </source>
</evidence>